<feature type="domain" description="DNA replication factor Cdt1 C-terminal" evidence="3">
    <location>
        <begin position="31"/>
        <end position="122"/>
    </location>
</feature>
<dbReference type="Gene3D" id="1.10.10.1420">
    <property type="entry name" value="DNA replication factor Cdt1, C-terminal WH domain"/>
    <property type="match status" value="1"/>
</dbReference>
<dbReference type="AlphaFoldDB" id="A0AAD8NWN5"/>
<dbReference type="Proteomes" id="UP001229421">
    <property type="component" value="Unassembled WGS sequence"/>
</dbReference>
<evidence type="ECO:0000256" key="2">
    <source>
        <dbReference type="ARBA" id="ARBA00023306"/>
    </source>
</evidence>
<dbReference type="GO" id="GO:0070182">
    <property type="term" value="F:DNA polymerase binding"/>
    <property type="evidence" value="ECO:0007669"/>
    <property type="project" value="TreeGrafter"/>
</dbReference>
<dbReference type="InterPro" id="IPR032054">
    <property type="entry name" value="Cdt1_C"/>
</dbReference>
<keyword evidence="2" id="KW-0131">Cell cycle</keyword>
<dbReference type="InterPro" id="IPR045173">
    <property type="entry name" value="Cdt1"/>
</dbReference>
<gene>
    <name evidence="4" type="ORF">QVD17_18727</name>
</gene>
<evidence type="ECO:0000313" key="4">
    <source>
        <dbReference type="EMBL" id="KAK1423424.1"/>
    </source>
</evidence>
<dbReference type="CDD" id="cd08767">
    <property type="entry name" value="Cdt1_c"/>
    <property type="match status" value="1"/>
</dbReference>
<dbReference type="EMBL" id="JAUHHV010000005">
    <property type="protein sequence ID" value="KAK1423424.1"/>
    <property type="molecule type" value="Genomic_DNA"/>
</dbReference>
<keyword evidence="5" id="KW-1185">Reference proteome</keyword>
<comment type="similarity">
    <text evidence="1">Belongs to the Cdt1 family.</text>
</comment>
<sequence length="152" mass="17769">MWYKNDRVRVSTDVNNDDDDDDDLADILSHDLLATIKERELKVLEENKPEISLAKWRKQMISRLPKLFDTLLFYFQSSKRTVMTKVELVNMIISNQLEVVDPIDEQLRLLQELAPEWVYEKTASSGDILFCVNKISSPELIRSRILEANLEN</sequence>
<evidence type="ECO:0000259" key="3">
    <source>
        <dbReference type="Pfam" id="PF16679"/>
    </source>
</evidence>
<dbReference type="GO" id="GO:0005634">
    <property type="term" value="C:nucleus"/>
    <property type="evidence" value="ECO:0007669"/>
    <property type="project" value="TreeGrafter"/>
</dbReference>
<dbReference type="PANTHER" id="PTHR28637:SF1">
    <property type="entry name" value="DNA REPLICATION FACTOR CDT1"/>
    <property type="match status" value="1"/>
</dbReference>
<protein>
    <recommendedName>
        <fullName evidence="3">DNA replication factor Cdt1 C-terminal domain-containing protein</fullName>
    </recommendedName>
</protein>
<evidence type="ECO:0000256" key="1">
    <source>
        <dbReference type="ARBA" id="ARBA00008356"/>
    </source>
</evidence>
<dbReference type="GO" id="GO:0003677">
    <property type="term" value="F:DNA binding"/>
    <property type="evidence" value="ECO:0007669"/>
    <property type="project" value="InterPro"/>
</dbReference>
<dbReference type="GO" id="GO:0000278">
    <property type="term" value="P:mitotic cell cycle"/>
    <property type="evidence" value="ECO:0007669"/>
    <property type="project" value="TreeGrafter"/>
</dbReference>
<name>A0AAD8NWN5_TARER</name>
<proteinExistence type="inferred from homology"/>
<dbReference type="Pfam" id="PF16679">
    <property type="entry name" value="CDT1_C"/>
    <property type="match status" value="1"/>
</dbReference>
<dbReference type="PANTHER" id="PTHR28637">
    <property type="entry name" value="DNA REPLICATION FACTOR CDT1"/>
    <property type="match status" value="1"/>
</dbReference>
<reference evidence="4" key="1">
    <citation type="journal article" date="2023" name="bioRxiv">
        <title>Improved chromosome-level genome assembly for marigold (Tagetes erecta).</title>
        <authorList>
            <person name="Jiang F."/>
            <person name="Yuan L."/>
            <person name="Wang S."/>
            <person name="Wang H."/>
            <person name="Xu D."/>
            <person name="Wang A."/>
            <person name="Fan W."/>
        </authorList>
    </citation>
    <scope>NUCLEOTIDE SEQUENCE</scope>
    <source>
        <strain evidence="4">WSJ</strain>
        <tissue evidence="4">Leaf</tissue>
    </source>
</reference>
<dbReference type="GO" id="GO:0071163">
    <property type="term" value="P:DNA replication preinitiation complex assembly"/>
    <property type="evidence" value="ECO:0007669"/>
    <property type="project" value="InterPro"/>
</dbReference>
<organism evidence="4 5">
    <name type="scientific">Tagetes erecta</name>
    <name type="common">African marigold</name>
    <dbReference type="NCBI Taxonomy" id="13708"/>
    <lineage>
        <taxon>Eukaryota</taxon>
        <taxon>Viridiplantae</taxon>
        <taxon>Streptophyta</taxon>
        <taxon>Embryophyta</taxon>
        <taxon>Tracheophyta</taxon>
        <taxon>Spermatophyta</taxon>
        <taxon>Magnoliopsida</taxon>
        <taxon>eudicotyledons</taxon>
        <taxon>Gunneridae</taxon>
        <taxon>Pentapetalae</taxon>
        <taxon>asterids</taxon>
        <taxon>campanulids</taxon>
        <taxon>Asterales</taxon>
        <taxon>Asteraceae</taxon>
        <taxon>Asteroideae</taxon>
        <taxon>Heliantheae alliance</taxon>
        <taxon>Tageteae</taxon>
        <taxon>Tagetes</taxon>
    </lineage>
</organism>
<accession>A0AAD8NWN5</accession>
<dbReference type="GO" id="GO:0000076">
    <property type="term" value="P:DNA replication checkpoint signaling"/>
    <property type="evidence" value="ECO:0007669"/>
    <property type="project" value="TreeGrafter"/>
</dbReference>
<comment type="caution">
    <text evidence="4">The sequence shown here is derived from an EMBL/GenBank/DDBJ whole genome shotgun (WGS) entry which is preliminary data.</text>
</comment>
<dbReference type="InterPro" id="IPR038090">
    <property type="entry name" value="Cdt1_C_WH_dom_sf"/>
</dbReference>
<evidence type="ECO:0000313" key="5">
    <source>
        <dbReference type="Proteomes" id="UP001229421"/>
    </source>
</evidence>
<dbReference type="GO" id="GO:0030174">
    <property type="term" value="P:regulation of DNA-templated DNA replication initiation"/>
    <property type="evidence" value="ECO:0007669"/>
    <property type="project" value="InterPro"/>
</dbReference>